<proteinExistence type="predicted"/>
<dbReference type="EMBL" id="LT854256">
    <property type="protein sequence ID" value="SMR51071.1"/>
    <property type="molecule type" value="Genomic_DNA"/>
</dbReference>
<accession>A0A2H1GBY2</accession>
<gene>
    <name evidence="2" type="ORF">ZT1E4_G5289</name>
</gene>
<protein>
    <recommendedName>
        <fullName evidence="4">HhH-GPD domain-containing protein</fullName>
    </recommendedName>
</protein>
<organism evidence="2 3">
    <name type="scientific">Zymoseptoria tritici ST99CH_1E4</name>
    <dbReference type="NCBI Taxonomy" id="1276532"/>
    <lineage>
        <taxon>Eukaryota</taxon>
        <taxon>Fungi</taxon>
        <taxon>Dikarya</taxon>
        <taxon>Ascomycota</taxon>
        <taxon>Pezizomycotina</taxon>
        <taxon>Dothideomycetes</taxon>
        <taxon>Dothideomycetidae</taxon>
        <taxon>Mycosphaerellales</taxon>
        <taxon>Mycosphaerellaceae</taxon>
        <taxon>Zymoseptoria</taxon>
    </lineage>
</organism>
<sequence>MAPKKKAAQPKAKKPTEEEQASNEDVKQAPDEAEAEDPQKEDKKEDTKPAAEQNSSKKRKHAPTKSEQPSKASRKSGRGGTKSQPTHEQLLNYLLSSEAEELCRPDDESQDLKSRPKSFRTYSTAVMNPFEELLCAVILSRPISHMLGLRSIRTLLNDPYNFTSAKAVKDAGEEKRLQALYDAKTQHNRKTAEQIGGLAEVVLEQFTSSGDAKGEKLGKLMDGKDVDEALKGLKDGIKGLGGTGLDIFLRRVQWLWTEGFPFVDGRTGLALKGFGLPQEAEELEKVIEENWKGLNTKGLAGKDENEKKRRAFVVVLERVTGANLEGKIDEAVQAAAAL</sequence>
<feature type="compositionally biased region" description="Basic residues" evidence="1">
    <location>
        <begin position="1"/>
        <end position="13"/>
    </location>
</feature>
<feature type="region of interest" description="Disordered" evidence="1">
    <location>
        <begin position="1"/>
        <end position="86"/>
    </location>
</feature>
<evidence type="ECO:0000313" key="3">
    <source>
        <dbReference type="Proteomes" id="UP000245764"/>
    </source>
</evidence>
<evidence type="ECO:0000313" key="2">
    <source>
        <dbReference type="EMBL" id="SMR51071.1"/>
    </source>
</evidence>
<dbReference type="AlphaFoldDB" id="A0A2H1GBY2"/>
<evidence type="ECO:0008006" key="4">
    <source>
        <dbReference type="Google" id="ProtNLM"/>
    </source>
</evidence>
<name>A0A2H1GBY2_ZYMTR</name>
<evidence type="ECO:0000256" key="1">
    <source>
        <dbReference type="SAM" id="MobiDB-lite"/>
    </source>
</evidence>
<feature type="compositionally biased region" description="Basic and acidic residues" evidence="1">
    <location>
        <begin position="37"/>
        <end position="49"/>
    </location>
</feature>
<reference evidence="3" key="1">
    <citation type="submission" date="2017-05" db="EMBL/GenBank/DDBJ databases">
        <authorList>
            <person name="Song R."/>
            <person name="Chenine A.L."/>
            <person name="Ruprecht R.M."/>
        </authorList>
    </citation>
    <scope>NUCLEOTIDE SEQUENCE [LARGE SCALE GENOMIC DNA]</scope>
</reference>
<dbReference type="Proteomes" id="UP000245764">
    <property type="component" value="Chromosome 4"/>
</dbReference>